<proteinExistence type="predicted"/>
<dbReference type="Proteomes" id="UP000323225">
    <property type="component" value="Unassembled WGS sequence"/>
</dbReference>
<accession>A0A5Q6PDK4</accession>
<evidence type="ECO:0000313" key="1">
    <source>
        <dbReference type="EMBL" id="KAA1252978.1"/>
    </source>
</evidence>
<evidence type="ECO:0000313" key="2">
    <source>
        <dbReference type="Proteomes" id="UP000323225"/>
    </source>
</evidence>
<protein>
    <submittedName>
        <fullName evidence="1">Uncharacterized protein</fullName>
    </submittedName>
</protein>
<name>A0A5Q6PDK4_VIBCL</name>
<reference evidence="1 2" key="1">
    <citation type="submission" date="2019-09" db="EMBL/GenBank/DDBJ databases">
        <authorList>
            <person name="Kritzky A."/>
            <person name="Schelkanova E.Y."/>
            <person name="Alkhova Z.V."/>
            <person name="Smirnova N.I."/>
        </authorList>
    </citation>
    <scope>NUCLEOTIDE SEQUENCE [LARGE SCALE GENOMIC DNA]</scope>
    <source>
        <strain evidence="1 2">M1526</strain>
    </source>
</reference>
<comment type="caution">
    <text evidence="1">The sequence shown here is derived from an EMBL/GenBank/DDBJ whole genome shotgun (WGS) entry which is preliminary data.</text>
</comment>
<sequence>MNYETLTIVRLSNFKEIEDVLNHEFPVGTKANGNAVLFAQSQKPFNLNREFTLLALNQLSELVSSMSSIRPYVDDAEIDSELKSFLLDFTRIGTWTLNSSSITRSDLKEFYDFDKIELKQMLLNLANKL</sequence>
<gene>
    <name evidence="1" type="ORF">F0M16_19885</name>
</gene>
<dbReference type="EMBL" id="VUAA01000031">
    <property type="protein sequence ID" value="KAA1252978.1"/>
    <property type="molecule type" value="Genomic_DNA"/>
</dbReference>
<dbReference type="AlphaFoldDB" id="A0A5Q6PDK4"/>
<organism evidence="1 2">
    <name type="scientific">Vibrio cholerae</name>
    <dbReference type="NCBI Taxonomy" id="666"/>
    <lineage>
        <taxon>Bacteria</taxon>
        <taxon>Pseudomonadati</taxon>
        <taxon>Pseudomonadota</taxon>
        <taxon>Gammaproteobacteria</taxon>
        <taxon>Vibrionales</taxon>
        <taxon>Vibrionaceae</taxon>
        <taxon>Vibrio</taxon>
    </lineage>
</organism>